<dbReference type="InterPro" id="IPR050490">
    <property type="entry name" value="Bact_solute-bd_prot1"/>
</dbReference>
<keyword evidence="4" id="KW-1185">Reference proteome</keyword>
<evidence type="ECO:0000256" key="2">
    <source>
        <dbReference type="SAM" id="SignalP"/>
    </source>
</evidence>
<dbReference type="EMBL" id="JBHTAI010000022">
    <property type="protein sequence ID" value="MFC7152294.1"/>
    <property type="molecule type" value="Genomic_DNA"/>
</dbReference>
<gene>
    <name evidence="3" type="ORF">ACFQMJ_27485</name>
</gene>
<keyword evidence="2" id="KW-0732">Signal</keyword>
<evidence type="ECO:0000313" key="4">
    <source>
        <dbReference type="Proteomes" id="UP001596378"/>
    </source>
</evidence>
<dbReference type="CDD" id="cd13580">
    <property type="entry name" value="PBP2_AlgQ_like_1"/>
    <property type="match status" value="1"/>
</dbReference>
<dbReference type="PANTHER" id="PTHR43649:SF12">
    <property type="entry name" value="DIACETYLCHITOBIOSE BINDING PROTEIN DASA"/>
    <property type="match status" value="1"/>
</dbReference>
<feature type="signal peptide" evidence="2">
    <location>
        <begin position="1"/>
        <end position="20"/>
    </location>
</feature>
<comment type="caution">
    <text evidence="3">The sequence shown here is derived from an EMBL/GenBank/DDBJ whole genome shotgun (WGS) entry which is preliminary data.</text>
</comment>
<feature type="region of interest" description="Disordered" evidence="1">
    <location>
        <begin position="28"/>
        <end position="62"/>
    </location>
</feature>
<evidence type="ECO:0000256" key="1">
    <source>
        <dbReference type="SAM" id="MobiDB-lite"/>
    </source>
</evidence>
<evidence type="ECO:0000313" key="3">
    <source>
        <dbReference type="EMBL" id="MFC7152294.1"/>
    </source>
</evidence>
<sequence>MFRKSALVLTVIMALTGVMAACSKGSGNGEGAGTGSSQPPAETSSSSASPVSETGKFDPPVKITTARPVASDVVYKEGEDTKNNVHIQWAKDKLGIDIDYIWTVGTYDAYHNKIKLALASNEPLPDVFIVEDAQLAKQVMESGRVMDISEAYDAYASERMKQMYADNPTAWQSVSTDGRKFGIPILQTGAGEDPILWIRQDWLDKLNLQAPTTIEELEAVMDAFVNQDPDGNNKKDTAGIALTLRDGFNSWVDGKFVFGAYSKDGVLPKYWHENAEGRLEYGSIHPDMKQGLAKFREWYTKGYLFEDAGAADLFAAFEKFNQGKVGIIAGPYWMGDWPLPDVFKNVPGSVIKPYPLPRGPEGVHAPGERLVKSRMFFNKDFQHMDAFFKYYDETLGYWYNDENSDFKYGFAEGYDYVLENGEAVYDPEKLPNGYINAGKYMLSWNPPNVPFVELNVYKDLATGKPAESYLEKKLAGLPPLKVEGGAVLANDLDKSVHDKFVGAPTKTMESKGVMLDKLENETFVKIVYGRLPLDDFEKFVANWKASGGDQITEEVNEWYQSVK</sequence>
<protein>
    <submittedName>
        <fullName evidence="3">Extracellular solute-binding protein</fullName>
    </submittedName>
</protein>
<dbReference type="PROSITE" id="PS51257">
    <property type="entry name" value="PROKAR_LIPOPROTEIN"/>
    <property type="match status" value="1"/>
</dbReference>
<proteinExistence type="predicted"/>
<feature type="compositionally biased region" description="Low complexity" evidence="1">
    <location>
        <begin position="35"/>
        <end position="54"/>
    </location>
</feature>
<dbReference type="SUPFAM" id="SSF53850">
    <property type="entry name" value="Periplasmic binding protein-like II"/>
    <property type="match status" value="1"/>
</dbReference>
<feature type="chain" id="PRO_5046911558" evidence="2">
    <location>
        <begin position="21"/>
        <end position="563"/>
    </location>
</feature>
<reference evidence="4" key="1">
    <citation type="journal article" date="2019" name="Int. J. Syst. Evol. Microbiol.">
        <title>The Global Catalogue of Microorganisms (GCM) 10K type strain sequencing project: providing services to taxonomists for standard genome sequencing and annotation.</title>
        <authorList>
            <consortium name="The Broad Institute Genomics Platform"/>
            <consortium name="The Broad Institute Genome Sequencing Center for Infectious Disease"/>
            <person name="Wu L."/>
            <person name="Ma J."/>
        </authorList>
    </citation>
    <scope>NUCLEOTIDE SEQUENCE [LARGE SCALE GENOMIC DNA]</scope>
    <source>
        <strain evidence="4">KCTC 12907</strain>
    </source>
</reference>
<organism evidence="3 4">
    <name type="scientific">Cohnella cellulosilytica</name>
    <dbReference type="NCBI Taxonomy" id="986710"/>
    <lineage>
        <taxon>Bacteria</taxon>
        <taxon>Bacillati</taxon>
        <taxon>Bacillota</taxon>
        <taxon>Bacilli</taxon>
        <taxon>Bacillales</taxon>
        <taxon>Paenibacillaceae</taxon>
        <taxon>Cohnella</taxon>
    </lineage>
</organism>
<dbReference type="Proteomes" id="UP001596378">
    <property type="component" value="Unassembled WGS sequence"/>
</dbReference>
<dbReference type="Gene3D" id="3.40.190.10">
    <property type="entry name" value="Periplasmic binding protein-like II"/>
    <property type="match status" value="2"/>
</dbReference>
<dbReference type="PANTHER" id="PTHR43649">
    <property type="entry name" value="ARABINOSE-BINDING PROTEIN-RELATED"/>
    <property type="match status" value="1"/>
</dbReference>
<dbReference type="RefSeq" id="WP_378044545.1">
    <property type="nucleotide sequence ID" value="NZ_JBHMDN010000005.1"/>
</dbReference>
<name>A0ABW2FJY3_9BACL</name>
<accession>A0ABW2FJY3</accession>